<proteinExistence type="predicted"/>
<evidence type="ECO:0000313" key="4">
    <source>
        <dbReference type="Proteomes" id="UP000061512"/>
    </source>
</evidence>
<feature type="chain" id="PRO_5007291309" description="Lipoprotein" evidence="2">
    <location>
        <begin position="19"/>
        <end position="346"/>
    </location>
</feature>
<accession>A0A132F2F7</accession>
<dbReference type="Proteomes" id="UP000061512">
    <property type="component" value="Unassembled WGS sequence"/>
</dbReference>
<name>A0A132F2F7_9BURK</name>
<organism evidence="3 4">
    <name type="scientific">Burkholderia pseudomultivorans</name>
    <dbReference type="NCBI Taxonomy" id="1207504"/>
    <lineage>
        <taxon>Bacteria</taxon>
        <taxon>Pseudomonadati</taxon>
        <taxon>Pseudomonadota</taxon>
        <taxon>Betaproteobacteria</taxon>
        <taxon>Burkholderiales</taxon>
        <taxon>Burkholderiaceae</taxon>
        <taxon>Burkholderia</taxon>
        <taxon>Burkholderia cepacia complex</taxon>
    </lineage>
</organism>
<dbReference type="PROSITE" id="PS51257">
    <property type="entry name" value="PROKAR_LIPOPROTEIN"/>
    <property type="match status" value="1"/>
</dbReference>
<sequence>MKAVALIALTCLALTACGGDDSPSPAASAGNGSGTGSTGGSGGTGSGGSGGSGGTGGTGGSGGTGGTGGSTLTLRYEAQPLASDAASFLTLLNAEGAKGYRYLGDGAYSPPNGEVRSIFVNDGTAPTYTYQLQSNPADMTSFVNQANAQGANGYRYEGPYSYGYLYRKDGGSPATYSYVTTALPADPAAFLAQANGQGQSGYWFLGPMMVGAVQANVYMKDNASGATYTYDTLAPQTTLDGFIAQANSEGAKGYRAKGEMLFGTTISSVYVKDQTQSPTFTYQSAALQGTAADFIQQANGQGANGNAYFGDLAFGTVAPFVMASVYFNASHCTGFLCTTLNPLTQN</sequence>
<evidence type="ECO:0008006" key="5">
    <source>
        <dbReference type="Google" id="ProtNLM"/>
    </source>
</evidence>
<comment type="caution">
    <text evidence="3">The sequence shown here is derived from an EMBL/GenBank/DDBJ whole genome shotgun (WGS) entry which is preliminary data.</text>
</comment>
<evidence type="ECO:0000313" key="3">
    <source>
        <dbReference type="EMBL" id="KWF67717.1"/>
    </source>
</evidence>
<dbReference type="RefSeq" id="WP_060298732.1">
    <property type="nucleotide sequence ID" value="NZ_LPJX01000029.1"/>
</dbReference>
<dbReference type="EMBL" id="LPJX01000029">
    <property type="protein sequence ID" value="KWF67717.1"/>
    <property type="molecule type" value="Genomic_DNA"/>
</dbReference>
<dbReference type="AlphaFoldDB" id="A0A132F2F7"/>
<gene>
    <name evidence="3" type="ORF">WT57_15750</name>
</gene>
<feature type="compositionally biased region" description="Gly residues" evidence="1">
    <location>
        <begin position="31"/>
        <end position="69"/>
    </location>
</feature>
<feature type="signal peptide" evidence="2">
    <location>
        <begin position="1"/>
        <end position="18"/>
    </location>
</feature>
<feature type="region of interest" description="Disordered" evidence="1">
    <location>
        <begin position="22"/>
        <end position="71"/>
    </location>
</feature>
<keyword evidence="2" id="KW-0732">Signal</keyword>
<evidence type="ECO:0000256" key="1">
    <source>
        <dbReference type="SAM" id="MobiDB-lite"/>
    </source>
</evidence>
<reference evidence="3 4" key="1">
    <citation type="submission" date="2015-11" db="EMBL/GenBank/DDBJ databases">
        <title>Expanding the genomic diversity of Burkholderia species for the development of highly accurate diagnostics.</title>
        <authorList>
            <person name="Sahl J."/>
            <person name="Keim P."/>
            <person name="Wagner D."/>
        </authorList>
    </citation>
    <scope>NUCLEOTIDE SEQUENCE [LARGE SCALE GENOMIC DNA]</scope>
    <source>
        <strain evidence="3 4">MSMB574WGS</strain>
    </source>
</reference>
<evidence type="ECO:0000256" key="2">
    <source>
        <dbReference type="SAM" id="SignalP"/>
    </source>
</evidence>
<protein>
    <recommendedName>
        <fullName evidence="5">Lipoprotein</fullName>
    </recommendedName>
</protein>